<dbReference type="InterPro" id="IPR034084">
    <property type="entry name" value="Thermitase-like_dom"/>
</dbReference>
<evidence type="ECO:0000256" key="3">
    <source>
        <dbReference type="ARBA" id="ARBA00022525"/>
    </source>
</evidence>
<dbReference type="SUPFAM" id="SSF52743">
    <property type="entry name" value="Subtilisin-like"/>
    <property type="match status" value="1"/>
</dbReference>
<evidence type="ECO:0000256" key="4">
    <source>
        <dbReference type="ARBA" id="ARBA00022670"/>
    </source>
</evidence>
<dbReference type="GO" id="GO:0006508">
    <property type="term" value="P:proteolysis"/>
    <property type="evidence" value="ECO:0007669"/>
    <property type="project" value="UniProtKB-KW"/>
</dbReference>
<reference evidence="13 14" key="1">
    <citation type="submission" date="2018-10" db="EMBL/GenBank/DDBJ databases">
        <authorList>
            <person name="Zhang X."/>
        </authorList>
    </citation>
    <scope>NUCLEOTIDE SEQUENCE [LARGE SCALE GENOMIC DNA]</scope>
    <source>
        <strain evidence="13 14">SK-G1</strain>
    </source>
</reference>
<evidence type="ECO:0000256" key="11">
    <source>
        <dbReference type="SAM" id="MobiDB-lite"/>
    </source>
</evidence>
<dbReference type="CDD" id="cd07484">
    <property type="entry name" value="Peptidases_S8_Thermitase_like"/>
    <property type="match status" value="1"/>
</dbReference>
<dbReference type="Pfam" id="PF00395">
    <property type="entry name" value="SLH"/>
    <property type="match status" value="3"/>
</dbReference>
<name>A0A3G2R7N4_9FIRM</name>
<protein>
    <recommendedName>
        <fullName evidence="12">SLH domain-containing protein</fullName>
    </recommendedName>
</protein>
<dbReference type="PROSITE" id="PS00137">
    <property type="entry name" value="SUBTILASE_HIS"/>
    <property type="match status" value="1"/>
</dbReference>
<dbReference type="Proteomes" id="UP000280960">
    <property type="component" value="Chromosome"/>
</dbReference>
<dbReference type="InterPro" id="IPR050131">
    <property type="entry name" value="Peptidase_S8_subtilisin-like"/>
</dbReference>
<dbReference type="InterPro" id="IPR023827">
    <property type="entry name" value="Peptidase_S8_Asp-AS"/>
</dbReference>
<dbReference type="PROSITE" id="PS00138">
    <property type="entry name" value="SUBTILASE_SER"/>
    <property type="match status" value="1"/>
</dbReference>
<evidence type="ECO:0000313" key="13">
    <source>
        <dbReference type="EMBL" id="AYO31419.1"/>
    </source>
</evidence>
<feature type="active site" description="Charge relay system" evidence="8 9">
    <location>
        <position position="169"/>
    </location>
</feature>
<dbReference type="PROSITE" id="PS00136">
    <property type="entry name" value="SUBTILASE_ASP"/>
    <property type="match status" value="1"/>
</dbReference>
<keyword evidence="6 9" id="KW-0378">Hydrolase</keyword>
<evidence type="ECO:0000256" key="6">
    <source>
        <dbReference type="ARBA" id="ARBA00022801"/>
    </source>
</evidence>
<evidence type="ECO:0000256" key="7">
    <source>
        <dbReference type="ARBA" id="ARBA00022825"/>
    </source>
</evidence>
<dbReference type="PANTHER" id="PTHR43806:SF11">
    <property type="entry name" value="CEREVISIN-RELATED"/>
    <property type="match status" value="1"/>
</dbReference>
<dbReference type="Pfam" id="PF00082">
    <property type="entry name" value="Peptidase_S8"/>
    <property type="match status" value="1"/>
</dbReference>
<dbReference type="InterPro" id="IPR023828">
    <property type="entry name" value="Peptidase_S8_Ser-AS"/>
</dbReference>
<dbReference type="PROSITE" id="PS51272">
    <property type="entry name" value="SLH"/>
    <property type="match status" value="3"/>
</dbReference>
<evidence type="ECO:0000259" key="12">
    <source>
        <dbReference type="PROSITE" id="PS51272"/>
    </source>
</evidence>
<dbReference type="KEGG" id="bacg:D2962_13155"/>
<feature type="active site" description="Charge relay system" evidence="8 9">
    <location>
        <position position="392"/>
    </location>
</feature>
<keyword evidence="14" id="KW-1185">Reference proteome</keyword>
<feature type="active site" description="Charge relay system" evidence="8 9">
    <location>
        <position position="202"/>
    </location>
</feature>
<dbReference type="InterPro" id="IPR001119">
    <property type="entry name" value="SLH_dom"/>
</dbReference>
<feature type="compositionally biased region" description="Gly residues" evidence="11">
    <location>
        <begin position="646"/>
        <end position="658"/>
    </location>
</feature>
<evidence type="ECO:0000256" key="1">
    <source>
        <dbReference type="ARBA" id="ARBA00004613"/>
    </source>
</evidence>
<feature type="region of interest" description="Disordered" evidence="11">
    <location>
        <begin position="644"/>
        <end position="665"/>
    </location>
</feature>
<evidence type="ECO:0000256" key="5">
    <source>
        <dbReference type="ARBA" id="ARBA00022737"/>
    </source>
</evidence>
<comment type="similarity">
    <text evidence="2 9 10">Belongs to the peptidase S8 family.</text>
</comment>
<accession>A0A3G2R7N4</accession>
<dbReference type="GO" id="GO:0004252">
    <property type="term" value="F:serine-type endopeptidase activity"/>
    <property type="evidence" value="ECO:0007669"/>
    <property type="project" value="UniProtKB-UniRule"/>
</dbReference>
<keyword evidence="4 9" id="KW-0645">Protease</keyword>
<dbReference type="PANTHER" id="PTHR43806">
    <property type="entry name" value="PEPTIDASE S8"/>
    <property type="match status" value="1"/>
</dbReference>
<gene>
    <name evidence="13" type="ORF">D2962_13155</name>
</gene>
<evidence type="ECO:0000256" key="8">
    <source>
        <dbReference type="PIRSR" id="PIRSR615500-1"/>
    </source>
</evidence>
<comment type="subcellular location">
    <subcellularLocation>
        <location evidence="1">Secreted</location>
    </subcellularLocation>
</comment>
<dbReference type="InterPro" id="IPR036852">
    <property type="entry name" value="Peptidase_S8/S53_dom_sf"/>
</dbReference>
<dbReference type="GO" id="GO:0005576">
    <property type="term" value="C:extracellular region"/>
    <property type="evidence" value="ECO:0007669"/>
    <property type="project" value="UniProtKB-SubCell"/>
</dbReference>
<dbReference type="EMBL" id="CP033169">
    <property type="protein sequence ID" value="AYO31419.1"/>
    <property type="molecule type" value="Genomic_DNA"/>
</dbReference>
<organism evidence="13 14">
    <name type="scientific">Biomaibacter acetigenes</name>
    <dbReference type="NCBI Taxonomy" id="2316383"/>
    <lineage>
        <taxon>Bacteria</taxon>
        <taxon>Bacillati</taxon>
        <taxon>Bacillota</taxon>
        <taxon>Clostridia</taxon>
        <taxon>Thermosediminibacterales</taxon>
        <taxon>Tepidanaerobacteraceae</taxon>
        <taxon>Biomaibacter</taxon>
    </lineage>
</organism>
<keyword evidence="3" id="KW-0964">Secreted</keyword>
<evidence type="ECO:0000313" key="14">
    <source>
        <dbReference type="Proteomes" id="UP000280960"/>
    </source>
</evidence>
<feature type="domain" description="SLH" evidence="12">
    <location>
        <begin position="861"/>
        <end position="924"/>
    </location>
</feature>
<dbReference type="PROSITE" id="PS51892">
    <property type="entry name" value="SUBTILASE"/>
    <property type="match status" value="1"/>
</dbReference>
<sequence>MHMNYFFKKFVLVPVVIFTLILFEVFSAPVLANTHNSGIAGIVPNKLMVKYKGQPDTVYEKGFSLKASGSESSYTVKTIDLSPGENVFEAIERMKKDPNIEYVEPVYIYKIADTYRSDDKYGIKDYKTQNAVNDAEFNNQWWILATEMEKAWEKVSEDRRKDVTVAVLDTGIDSDHPDLAGSIVPGYDFVNGDSVPEDDNGHGTHVAGIIGAIANNTIGIAGAASGVKIMPVKVLDANGEGDSGKIIEGIKWAVNHGADIINMSLERSRYIVDESGKTVDAFSQIEYEAIQYALEKGVIMVAAVGNESNHWTTDEPGDLDIVQNDKKYDSPVGYPAAYSGVLGVGAVDWYSNTGFIIADFSNTGDEVDVAAPGVGIISTYLNSNYEYESGTSQAAPIVSGLAALLKAGDESLSNEDIEKTIMESAIDLGEPGVDTEFGFGLVNGYRAFNLPRLEIVPDTPYPDTKGRITGEIMAKAYNNTVSQEVYGAVQVFVDRYDFDNNRWLLVTDIDNTVVDMVYGSGNLDIVLPDAGYFSLYADEYVYGSQNTEFISSRPIYMTFKPQKPVASLAPGTYNSSQTVALTCGTRDAKIYYTLNGEEPTTSSLLYQTPITISSSVTIKAISFKNGVTSDVGVYSYTINRTDDGGLTSGGSGGSGGAGSTAEPKQNEIIKTKDDSGRIKMLVKISPDLVEKELKSLDKSDVTLDVTTQDAVDSVEVEMDAKTLDKVLSAHRGIVIKSNNVEFKMDADFLASGGGVEKDGGLRLTVNESDFEAKDIEATSGAAPVSKIFEFEIYSGHKKIGQFAKPVTVTMKYDAKKVLDINKVGVYWLNEATHRWDYVGGKAVDKGITFETEHFSKYAVMEYNKTFKDITSHWAKYDIELMAAKHIIKGVSQNEFAPERSITRAEFTALIARALNIKEQGAQSNFIDVSDEAWYKDAVMGAARAGIISGVDASHFAPEKKITRQEMAVIIVKAYSYVTGKKLSDIYTTSEVKFRDEGAVNSWARSYVRLADALGLMNGNPDGTFAPGDSATRAQAAVIIKRMLEKSGKL</sequence>
<dbReference type="Pfam" id="PF13290">
    <property type="entry name" value="CHB_HEX_C_1"/>
    <property type="match status" value="1"/>
</dbReference>
<dbReference type="InterPro" id="IPR022398">
    <property type="entry name" value="Peptidase_S8_His-AS"/>
</dbReference>
<dbReference type="InterPro" id="IPR000209">
    <property type="entry name" value="Peptidase_S8/S53_dom"/>
</dbReference>
<dbReference type="AlphaFoldDB" id="A0A3G2R7N4"/>
<feature type="domain" description="SLH" evidence="12">
    <location>
        <begin position="990"/>
        <end position="1049"/>
    </location>
</feature>
<dbReference type="InterPro" id="IPR015500">
    <property type="entry name" value="Peptidase_S8_subtilisin-rel"/>
</dbReference>
<dbReference type="InterPro" id="IPR059177">
    <property type="entry name" value="GH29D-like_dom"/>
</dbReference>
<keyword evidence="7 9" id="KW-0720">Serine protease</keyword>
<dbReference type="PRINTS" id="PR00723">
    <property type="entry name" value="SUBTILISIN"/>
</dbReference>
<evidence type="ECO:0000256" key="2">
    <source>
        <dbReference type="ARBA" id="ARBA00011073"/>
    </source>
</evidence>
<proteinExistence type="inferred from homology"/>
<evidence type="ECO:0000256" key="9">
    <source>
        <dbReference type="PROSITE-ProRule" id="PRU01240"/>
    </source>
</evidence>
<keyword evidence="5" id="KW-0677">Repeat</keyword>
<evidence type="ECO:0000256" key="10">
    <source>
        <dbReference type="RuleBase" id="RU003355"/>
    </source>
</evidence>
<dbReference type="Gene3D" id="3.40.50.200">
    <property type="entry name" value="Peptidase S8/S53 domain"/>
    <property type="match status" value="1"/>
</dbReference>
<feature type="domain" description="SLH" evidence="12">
    <location>
        <begin position="925"/>
        <end position="984"/>
    </location>
</feature>